<evidence type="ECO:0000256" key="12">
    <source>
        <dbReference type="ARBA" id="ARBA00043086"/>
    </source>
</evidence>
<dbReference type="PROSITE" id="PS51147">
    <property type="entry name" value="PFTA"/>
    <property type="match status" value="5"/>
</dbReference>
<comment type="caution">
    <text evidence="14">The sequence shown here is derived from an EMBL/GenBank/DDBJ whole genome shotgun (WGS) entry which is preliminary data.</text>
</comment>
<keyword evidence="5" id="KW-0637">Prenyltransferase</keyword>
<gene>
    <name evidence="14" type="ORF">CAMP_LOCUS10930</name>
</gene>
<dbReference type="OrthoDB" id="272289at2759"/>
<reference evidence="14" key="1">
    <citation type="submission" date="2022-11" db="EMBL/GenBank/DDBJ databases">
        <authorList>
            <person name="Kikuchi T."/>
        </authorList>
    </citation>
    <scope>NUCLEOTIDE SEQUENCE</scope>
    <source>
        <strain evidence="14">PS1010</strain>
    </source>
</reference>
<dbReference type="GO" id="GO:0005965">
    <property type="term" value="C:protein farnesyltransferase complex"/>
    <property type="evidence" value="ECO:0007669"/>
    <property type="project" value="TreeGrafter"/>
</dbReference>
<name>A0A9P1IMC0_9PELO</name>
<evidence type="ECO:0000256" key="13">
    <source>
        <dbReference type="ARBA" id="ARBA00043219"/>
    </source>
</evidence>
<evidence type="ECO:0000256" key="2">
    <source>
        <dbReference type="ARBA" id="ARBA00006734"/>
    </source>
</evidence>
<dbReference type="PANTHER" id="PTHR11129">
    <property type="entry name" value="PROTEIN FARNESYLTRANSFERASE ALPHA SUBUNIT/RAB GERANYLGERANYL TRANSFERASE ALPHA SUBUNIT"/>
    <property type="match status" value="1"/>
</dbReference>
<evidence type="ECO:0000256" key="6">
    <source>
        <dbReference type="ARBA" id="ARBA00022679"/>
    </source>
</evidence>
<evidence type="ECO:0000256" key="9">
    <source>
        <dbReference type="ARBA" id="ARBA00040965"/>
    </source>
</evidence>
<keyword evidence="8" id="KW-0460">Magnesium</keyword>
<dbReference type="AlphaFoldDB" id="A0A9P1IMC0"/>
<keyword evidence="6" id="KW-0808">Transferase</keyword>
<sequence>MSDEGYINSSTLYKDNEEWKDITPIYPSKEEQSAVKIAASQDFIDVFAYFRAILIIKEKSERVLKLLEDCVRLNPANYTVWQYRREVLKELNSDLNAEMKYLDGIIEETPKNYQVWHHRRVIVEWLGENSAPYELDFTCDIIQDENKNYHAWQHRQWVIRTFKDNLNLLDSEMSFSLRLLLEDPRNNSAYNYRYFLLTIFDKTEDKETIDIEINLAKRFIEGMPNNESAWNYLTGLLLSNGILSDTGVVKFVEDLYERTEETKRSSFLLAFIADIMLEKIDQQIEAVESAERAKQLYTDLISLDPVRHNYWKHQKLLVDQMLNKTTYTTKMV</sequence>
<evidence type="ECO:0000256" key="4">
    <source>
        <dbReference type="ARBA" id="ARBA00012702"/>
    </source>
</evidence>
<evidence type="ECO:0000256" key="5">
    <source>
        <dbReference type="ARBA" id="ARBA00022602"/>
    </source>
</evidence>
<evidence type="ECO:0000256" key="3">
    <source>
        <dbReference type="ARBA" id="ARBA00012700"/>
    </source>
</evidence>
<evidence type="ECO:0000256" key="11">
    <source>
        <dbReference type="ARBA" id="ARBA00042436"/>
    </source>
</evidence>
<dbReference type="SUPFAM" id="SSF48439">
    <property type="entry name" value="Protein prenylyltransferase"/>
    <property type="match status" value="1"/>
</dbReference>
<dbReference type="Pfam" id="PF01239">
    <property type="entry name" value="PPTA"/>
    <property type="match status" value="5"/>
</dbReference>
<evidence type="ECO:0000313" key="15">
    <source>
        <dbReference type="Proteomes" id="UP001152747"/>
    </source>
</evidence>
<evidence type="ECO:0000256" key="7">
    <source>
        <dbReference type="ARBA" id="ARBA00022737"/>
    </source>
</evidence>
<evidence type="ECO:0000256" key="10">
    <source>
        <dbReference type="ARBA" id="ARBA00041392"/>
    </source>
</evidence>
<dbReference type="GO" id="GO:0004660">
    <property type="term" value="F:protein farnesyltransferase activity"/>
    <property type="evidence" value="ECO:0007669"/>
    <property type="project" value="UniProtKB-EC"/>
</dbReference>
<keyword evidence="7" id="KW-0677">Repeat</keyword>
<dbReference type="FunFam" id="1.25.40.120:FF:000026">
    <property type="entry name" value="FarNesylTransferase, Alpha subunit"/>
    <property type="match status" value="1"/>
</dbReference>
<comment type="similarity">
    <text evidence="2">Belongs to the protein prenyltransferase subunit alpha family.</text>
</comment>
<accession>A0A9P1IMC0</accession>
<comment type="cofactor">
    <cofactor evidence="1">
        <name>Mg(2+)</name>
        <dbReference type="ChEBI" id="CHEBI:18420"/>
    </cofactor>
</comment>
<dbReference type="GO" id="GO:0004662">
    <property type="term" value="F:CAAX-protein geranylgeranyltransferase activity"/>
    <property type="evidence" value="ECO:0007669"/>
    <property type="project" value="UniProtKB-EC"/>
</dbReference>
<dbReference type="PANTHER" id="PTHR11129:SF1">
    <property type="entry name" value="PROTEIN FARNESYLTRANSFERASE_GERANYLGERANYLTRANSFERASE TYPE-1 SUBUNIT ALPHA"/>
    <property type="match status" value="1"/>
</dbReference>
<dbReference type="EC" id="2.5.1.58" evidence="4"/>
<dbReference type="EC" id="2.5.1.59" evidence="3"/>
<proteinExistence type="inferred from homology"/>
<dbReference type="Proteomes" id="UP001152747">
    <property type="component" value="Unassembled WGS sequence"/>
</dbReference>
<evidence type="ECO:0000256" key="8">
    <source>
        <dbReference type="ARBA" id="ARBA00022842"/>
    </source>
</evidence>
<evidence type="ECO:0000313" key="14">
    <source>
        <dbReference type="EMBL" id="CAI5448293.1"/>
    </source>
</evidence>
<dbReference type="EMBL" id="CANHGI010000004">
    <property type="protein sequence ID" value="CAI5448293.1"/>
    <property type="molecule type" value="Genomic_DNA"/>
</dbReference>
<evidence type="ECO:0000256" key="1">
    <source>
        <dbReference type="ARBA" id="ARBA00001946"/>
    </source>
</evidence>
<dbReference type="GO" id="GO:0005953">
    <property type="term" value="C:CAAX-protein geranylgeranyltransferase complex"/>
    <property type="evidence" value="ECO:0007669"/>
    <property type="project" value="TreeGrafter"/>
</dbReference>
<keyword evidence="15" id="KW-1185">Reference proteome</keyword>
<dbReference type="InterPro" id="IPR002088">
    <property type="entry name" value="Prenyl_trans_a"/>
</dbReference>
<dbReference type="Gene3D" id="1.25.40.120">
    <property type="entry name" value="Protein prenylyltransferase"/>
    <property type="match status" value="1"/>
</dbReference>
<organism evidence="14 15">
    <name type="scientific">Caenorhabditis angaria</name>
    <dbReference type="NCBI Taxonomy" id="860376"/>
    <lineage>
        <taxon>Eukaryota</taxon>
        <taxon>Metazoa</taxon>
        <taxon>Ecdysozoa</taxon>
        <taxon>Nematoda</taxon>
        <taxon>Chromadorea</taxon>
        <taxon>Rhabditida</taxon>
        <taxon>Rhabditina</taxon>
        <taxon>Rhabditomorpha</taxon>
        <taxon>Rhabditoidea</taxon>
        <taxon>Rhabditidae</taxon>
        <taxon>Peloderinae</taxon>
        <taxon>Caenorhabditis</taxon>
    </lineage>
</organism>
<protein>
    <recommendedName>
        <fullName evidence="9">Protein farnesyltransferase/geranylgeranyltransferase type-1 subunit alpha</fullName>
        <ecNumber evidence="4">2.5.1.58</ecNumber>
        <ecNumber evidence="3">2.5.1.59</ecNumber>
    </recommendedName>
    <alternativeName>
        <fullName evidence="12">CAAX farnesyltransferase subunit alpha</fullName>
    </alternativeName>
    <alternativeName>
        <fullName evidence="11">FTase-alpha</fullName>
    </alternativeName>
    <alternativeName>
        <fullName evidence="10">Ras proteins prenyltransferase subunit alpha</fullName>
    </alternativeName>
    <alternativeName>
        <fullName evidence="13">Type I protein geranyl-geranyltransferase subunit alpha</fullName>
    </alternativeName>
</protein>